<sequence>MNRVRFPVIRRCWISLGSNLEREASIRGGVEGLRQAFGPLILSPVYETEAVGFDGSPFLNLVAGIETALRVGEIRALLRRIEAEHGRERSGELEGERAAERADKRTGVRTSEQAGVRTSERFAPRTLDLDLLTYGELAGEIDGYRLPRDEILRYAFVLGPLADVAPDERHPIDGRCYAELWRQLLVRLRDAHQAQLDSAPPPGSAGKSVSGWSPLRRIELALGAT</sequence>
<proteinExistence type="predicted"/>
<dbReference type="PROSITE" id="PS00794">
    <property type="entry name" value="HPPK"/>
    <property type="match status" value="1"/>
</dbReference>
<accession>A0A9X0WCS7</accession>
<dbReference type="Pfam" id="PF01288">
    <property type="entry name" value="HPPK"/>
    <property type="match status" value="2"/>
</dbReference>
<evidence type="ECO:0000256" key="5">
    <source>
        <dbReference type="ARBA" id="ARBA00022777"/>
    </source>
</evidence>
<keyword evidence="6" id="KW-0067">ATP-binding</keyword>
<dbReference type="GO" id="GO:0005524">
    <property type="term" value="F:ATP binding"/>
    <property type="evidence" value="ECO:0007669"/>
    <property type="project" value="UniProtKB-KW"/>
</dbReference>
<dbReference type="GO" id="GO:0003848">
    <property type="term" value="F:2-amino-4-hydroxy-6-hydroxymethyldihydropteridine diphosphokinase activity"/>
    <property type="evidence" value="ECO:0007669"/>
    <property type="project" value="UniProtKB-EC"/>
</dbReference>
<evidence type="ECO:0000313" key="10">
    <source>
        <dbReference type="EMBL" id="MBK1621099.1"/>
    </source>
</evidence>
<dbReference type="CDD" id="cd00483">
    <property type="entry name" value="HPPK"/>
    <property type="match status" value="1"/>
</dbReference>
<dbReference type="PANTHER" id="PTHR43071">
    <property type="entry name" value="2-AMINO-4-HYDROXY-6-HYDROXYMETHYLDIHYDROPTERIDINE PYROPHOSPHOKINASE"/>
    <property type="match status" value="1"/>
</dbReference>
<feature type="region of interest" description="Disordered" evidence="8">
    <location>
        <begin position="89"/>
        <end position="117"/>
    </location>
</feature>
<evidence type="ECO:0000256" key="6">
    <source>
        <dbReference type="ARBA" id="ARBA00022840"/>
    </source>
</evidence>
<reference evidence="10 11" key="1">
    <citation type="journal article" date="2020" name="Microorganisms">
        <title>Osmotic Adaptation and Compatible Solute Biosynthesis of Phototrophic Bacteria as Revealed from Genome Analyses.</title>
        <authorList>
            <person name="Imhoff J.F."/>
            <person name="Rahn T."/>
            <person name="Kunzel S."/>
            <person name="Keller A."/>
            <person name="Neulinger S.C."/>
        </authorList>
    </citation>
    <scope>NUCLEOTIDE SEQUENCE [LARGE SCALE GENOMIC DNA]</scope>
    <source>
        <strain evidence="10 11">DSM 25653</strain>
    </source>
</reference>
<evidence type="ECO:0000256" key="3">
    <source>
        <dbReference type="ARBA" id="ARBA00022679"/>
    </source>
</evidence>
<protein>
    <recommendedName>
        <fullName evidence="2">2-amino-4-hydroxy-6-hydroxymethyldihydropteridine diphosphokinase</fullName>
        <ecNumber evidence="2">2.7.6.3</ecNumber>
    </recommendedName>
</protein>
<keyword evidence="11" id="KW-1185">Reference proteome</keyword>
<comment type="caution">
    <text evidence="10">The sequence shown here is derived from an EMBL/GenBank/DDBJ whole genome shotgun (WGS) entry which is preliminary data.</text>
</comment>
<evidence type="ECO:0000256" key="7">
    <source>
        <dbReference type="ARBA" id="ARBA00022909"/>
    </source>
</evidence>
<feature type="compositionally biased region" description="Basic and acidic residues" evidence="8">
    <location>
        <begin position="89"/>
        <end position="106"/>
    </location>
</feature>
<evidence type="ECO:0000256" key="2">
    <source>
        <dbReference type="ARBA" id="ARBA00013253"/>
    </source>
</evidence>
<keyword evidence="7" id="KW-0289">Folate biosynthesis</keyword>
<keyword evidence="5" id="KW-0418">Kinase</keyword>
<comment type="pathway">
    <text evidence="1">Cofactor biosynthesis; tetrahydrofolate biosynthesis; 2-amino-4-hydroxy-6-hydroxymethyl-7,8-dihydropteridine diphosphate from 7,8-dihydroneopterin triphosphate: step 4/4.</text>
</comment>
<keyword evidence="4" id="KW-0547">Nucleotide-binding</keyword>
<organism evidence="10 11">
    <name type="scientific">Lamprobacter modestohalophilus</name>
    <dbReference type="NCBI Taxonomy" id="1064514"/>
    <lineage>
        <taxon>Bacteria</taxon>
        <taxon>Pseudomonadati</taxon>
        <taxon>Pseudomonadota</taxon>
        <taxon>Gammaproteobacteria</taxon>
        <taxon>Chromatiales</taxon>
        <taxon>Chromatiaceae</taxon>
        <taxon>Lamprobacter</taxon>
    </lineage>
</organism>
<dbReference type="GO" id="GO:0016301">
    <property type="term" value="F:kinase activity"/>
    <property type="evidence" value="ECO:0007669"/>
    <property type="project" value="UniProtKB-KW"/>
</dbReference>
<dbReference type="AlphaFoldDB" id="A0A9X0WCS7"/>
<evidence type="ECO:0000259" key="9">
    <source>
        <dbReference type="PROSITE" id="PS00794"/>
    </source>
</evidence>
<name>A0A9X0WCS7_9GAMM</name>
<evidence type="ECO:0000256" key="8">
    <source>
        <dbReference type="SAM" id="MobiDB-lite"/>
    </source>
</evidence>
<feature type="domain" description="7,8-dihydro-6-hydroxymethylpterin-pyrophosphokinase" evidence="9">
    <location>
        <begin position="121"/>
        <end position="132"/>
    </location>
</feature>
<dbReference type="EMBL" id="NRRY01000058">
    <property type="protein sequence ID" value="MBK1621099.1"/>
    <property type="molecule type" value="Genomic_DNA"/>
</dbReference>
<dbReference type="PANTHER" id="PTHR43071:SF2">
    <property type="entry name" value="2-AMINO-4-HYDROXY-6-HYDROXYMETHYLDIHYDROPTERIDINE PYROPHOSPHOKINASE"/>
    <property type="match status" value="1"/>
</dbReference>
<dbReference type="Proteomes" id="UP001138768">
    <property type="component" value="Unassembled WGS sequence"/>
</dbReference>
<dbReference type="SUPFAM" id="SSF55083">
    <property type="entry name" value="6-hydroxymethyl-7,8-dihydropterin pyrophosphokinase, HPPK"/>
    <property type="match status" value="2"/>
</dbReference>
<dbReference type="InterPro" id="IPR035907">
    <property type="entry name" value="Hppk_sf"/>
</dbReference>
<evidence type="ECO:0000313" key="11">
    <source>
        <dbReference type="Proteomes" id="UP001138768"/>
    </source>
</evidence>
<gene>
    <name evidence="10" type="ORF">CKO42_22290</name>
</gene>
<dbReference type="Gene3D" id="3.30.70.560">
    <property type="entry name" value="7,8-Dihydro-6-hydroxymethylpterin-pyrophosphokinase HPPK"/>
    <property type="match status" value="1"/>
</dbReference>
<dbReference type="InterPro" id="IPR000550">
    <property type="entry name" value="Hppk"/>
</dbReference>
<dbReference type="GO" id="GO:0046656">
    <property type="term" value="P:folic acid biosynthetic process"/>
    <property type="evidence" value="ECO:0007669"/>
    <property type="project" value="UniProtKB-KW"/>
</dbReference>
<keyword evidence="3" id="KW-0808">Transferase</keyword>
<evidence type="ECO:0000256" key="1">
    <source>
        <dbReference type="ARBA" id="ARBA00005051"/>
    </source>
</evidence>
<dbReference type="EC" id="2.7.6.3" evidence="2"/>
<evidence type="ECO:0000256" key="4">
    <source>
        <dbReference type="ARBA" id="ARBA00022741"/>
    </source>
</evidence>